<sequence length="498" mass="49171">MTQPHIPAHDGDSARDAETASAPSYPQRSTAQDHSATQELPAAQDATREMPSATTIPAPPAGTVPPASAPAAPAAPGAPAVPAAPAPSAQEAPASGGTYSAPSGEPYGGYAAPASPDAFASPTVIVTKKGPGWVALLGAMLLTIGLTLGAVFYARPAMLRASTPTNLNGGTVATVPVSNGSGTDWTDVAAAVSPAVVTIQAQGASSGGTGSGVVYDAQGDIVTNYHVIASALGGGQIQVTLADGRLYSAVVVGHDKTTDLAVIRLENPPSDLTVARFATSANLEVGAPVMAIGAPLGLSNTVTTGIVSALNRPVEVSMDESATSEDGTQASSDLVVTNAIQIDASINPGNSGGPLFDASGAVIGINSSIKSLSSSSDGQAGSIGLGFAIPSDLVVSIADQLIASGSASHGMLGVTVKAATTTVGSDTYVGAEVQDVSAGSGASAAGIRAGDVIVKVEGQEVTSPKQLIGYVRRYKAGDTVTMTIVRDGATQDVSVRIQ</sequence>
<evidence type="ECO:0000313" key="8">
    <source>
        <dbReference type="Proteomes" id="UP000424490"/>
    </source>
</evidence>
<keyword evidence="2" id="KW-0645">Protease</keyword>
<dbReference type="Gene3D" id="2.30.42.10">
    <property type="match status" value="1"/>
</dbReference>
<protein>
    <submittedName>
        <fullName evidence="7">PDZ domain-containing protein</fullName>
    </submittedName>
</protein>
<dbReference type="PANTHER" id="PTHR43343:SF3">
    <property type="entry name" value="PROTEASE DO-LIKE 8, CHLOROPLASTIC"/>
    <property type="match status" value="1"/>
</dbReference>
<evidence type="ECO:0000256" key="4">
    <source>
        <dbReference type="SAM" id="MobiDB-lite"/>
    </source>
</evidence>
<dbReference type="InterPro" id="IPR036034">
    <property type="entry name" value="PDZ_sf"/>
</dbReference>
<dbReference type="PROSITE" id="PS50106">
    <property type="entry name" value="PDZ"/>
    <property type="match status" value="1"/>
</dbReference>
<keyword evidence="5" id="KW-0472">Membrane</keyword>
<name>A0A857A8E8_9ACTO</name>
<evidence type="ECO:0000259" key="6">
    <source>
        <dbReference type="PROSITE" id="PS50106"/>
    </source>
</evidence>
<evidence type="ECO:0000256" key="2">
    <source>
        <dbReference type="ARBA" id="ARBA00022670"/>
    </source>
</evidence>
<comment type="similarity">
    <text evidence="1">Belongs to the peptidase S1C family.</text>
</comment>
<dbReference type="Pfam" id="PF13180">
    <property type="entry name" value="PDZ_2"/>
    <property type="match status" value="1"/>
</dbReference>
<dbReference type="InterPro" id="IPR001940">
    <property type="entry name" value="Peptidase_S1C"/>
</dbReference>
<feature type="compositionally biased region" description="Low complexity" evidence="4">
    <location>
        <begin position="64"/>
        <end position="97"/>
    </location>
</feature>
<evidence type="ECO:0000313" key="7">
    <source>
        <dbReference type="EMBL" id="QGS11682.1"/>
    </source>
</evidence>
<proteinExistence type="inferred from homology"/>
<dbReference type="PANTHER" id="PTHR43343">
    <property type="entry name" value="PEPTIDASE S12"/>
    <property type="match status" value="1"/>
</dbReference>
<feature type="compositionally biased region" description="Polar residues" evidence="4">
    <location>
        <begin position="21"/>
        <end position="38"/>
    </location>
</feature>
<dbReference type="InterPro" id="IPR009003">
    <property type="entry name" value="Peptidase_S1_PA"/>
</dbReference>
<dbReference type="SUPFAM" id="SSF50494">
    <property type="entry name" value="Trypsin-like serine proteases"/>
    <property type="match status" value="1"/>
</dbReference>
<dbReference type="PRINTS" id="PR00834">
    <property type="entry name" value="PROTEASES2C"/>
</dbReference>
<dbReference type="EMBL" id="CP046315">
    <property type="protein sequence ID" value="QGS11682.1"/>
    <property type="molecule type" value="Genomic_DNA"/>
</dbReference>
<gene>
    <name evidence="7" type="ORF">FOC40_09885</name>
</gene>
<reference evidence="7 8" key="1">
    <citation type="submission" date="2019-11" db="EMBL/GenBank/DDBJ databases">
        <title>FDA dAtabase for Regulatory Grade micrObial Sequences (FDA-ARGOS): Supporting development and validation of Infectious Disease Dx tests.</title>
        <authorList>
            <person name="Stonesifer R."/>
            <person name="Tallon L."/>
            <person name="Sadzewicz L."/>
            <person name="Vavikolanu K."/>
            <person name="Mehta A."/>
            <person name="Aluvathingal J."/>
            <person name="Nadendla S."/>
            <person name="Myers T."/>
            <person name="Yan Y."/>
            <person name="Sichtig H."/>
        </authorList>
    </citation>
    <scope>NUCLEOTIDE SEQUENCE [LARGE SCALE GENOMIC DNA]</scope>
    <source>
        <strain evidence="7 8">FDAARGOS_732</strain>
    </source>
</reference>
<dbReference type="InterPro" id="IPR043504">
    <property type="entry name" value="Peptidase_S1_PA_chymotrypsin"/>
</dbReference>
<keyword evidence="5" id="KW-0812">Transmembrane</keyword>
<dbReference type="Gene3D" id="2.40.10.10">
    <property type="entry name" value="Trypsin-like serine proteases"/>
    <property type="match status" value="2"/>
</dbReference>
<dbReference type="SMART" id="SM00228">
    <property type="entry name" value="PDZ"/>
    <property type="match status" value="1"/>
</dbReference>
<keyword evidence="5" id="KW-1133">Transmembrane helix</keyword>
<evidence type="ECO:0000256" key="5">
    <source>
        <dbReference type="SAM" id="Phobius"/>
    </source>
</evidence>
<feature type="transmembrane region" description="Helical" evidence="5">
    <location>
        <begin position="133"/>
        <end position="154"/>
    </location>
</feature>
<accession>A0A857A8E8</accession>
<dbReference type="GO" id="GO:0006508">
    <property type="term" value="P:proteolysis"/>
    <property type="evidence" value="ECO:0007669"/>
    <property type="project" value="UniProtKB-KW"/>
</dbReference>
<dbReference type="AlphaFoldDB" id="A0A857A8E8"/>
<dbReference type="RefSeq" id="WP_155844144.1">
    <property type="nucleotide sequence ID" value="NZ_CP046315.1"/>
</dbReference>
<dbReference type="Proteomes" id="UP000424490">
    <property type="component" value="Chromosome"/>
</dbReference>
<evidence type="ECO:0000256" key="3">
    <source>
        <dbReference type="ARBA" id="ARBA00022801"/>
    </source>
</evidence>
<evidence type="ECO:0000256" key="1">
    <source>
        <dbReference type="ARBA" id="ARBA00010541"/>
    </source>
</evidence>
<organism evidence="7 8">
    <name type="scientific">Schaalia odontolytica</name>
    <dbReference type="NCBI Taxonomy" id="1660"/>
    <lineage>
        <taxon>Bacteria</taxon>
        <taxon>Bacillati</taxon>
        <taxon>Actinomycetota</taxon>
        <taxon>Actinomycetes</taxon>
        <taxon>Actinomycetales</taxon>
        <taxon>Actinomycetaceae</taxon>
        <taxon>Schaalia</taxon>
    </lineage>
</organism>
<dbReference type="InterPro" id="IPR051201">
    <property type="entry name" value="Chloro_Bact_Ser_Proteases"/>
</dbReference>
<feature type="compositionally biased region" description="Basic and acidic residues" evidence="4">
    <location>
        <begin position="7"/>
        <end position="18"/>
    </location>
</feature>
<keyword evidence="3" id="KW-0378">Hydrolase</keyword>
<dbReference type="InterPro" id="IPR001478">
    <property type="entry name" value="PDZ"/>
</dbReference>
<dbReference type="SUPFAM" id="SSF50156">
    <property type="entry name" value="PDZ domain-like"/>
    <property type="match status" value="1"/>
</dbReference>
<feature type="region of interest" description="Disordered" evidence="4">
    <location>
        <begin position="1"/>
        <end position="100"/>
    </location>
</feature>
<dbReference type="Pfam" id="PF13365">
    <property type="entry name" value="Trypsin_2"/>
    <property type="match status" value="1"/>
</dbReference>
<feature type="domain" description="PDZ" evidence="6">
    <location>
        <begin position="401"/>
        <end position="488"/>
    </location>
</feature>
<dbReference type="GO" id="GO:0004252">
    <property type="term" value="F:serine-type endopeptidase activity"/>
    <property type="evidence" value="ECO:0007669"/>
    <property type="project" value="InterPro"/>
</dbReference>